<protein>
    <submittedName>
        <fullName evidence="1">Uncharacterized protein</fullName>
    </submittedName>
</protein>
<evidence type="ECO:0000313" key="1">
    <source>
        <dbReference type="EMBL" id="KAI6083633.1"/>
    </source>
</evidence>
<organism evidence="1 2">
    <name type="scientific">Hypoxylon rubiginosum</name>
    <dbReference type="NCBI Taxonomy" id="110542"/>
    <lineage>
        <taxon>Eukaryota</taxon>
        <taxon>Fungi</taxon>
        <taxon>Dikarya</taxon>
        <taxon>Ascomycota</taxon>
        <taxon>Pezizomycotina</taxon>
        <taxon>Sordariomycetes</taxon>
        <taxon>Xylariomycetidae</taxon>
        <taxon>Xylariales</taxon>
        <taxon>Hypoxylaceae</taxon>
        <taxon>Hypoxylon</taxon>
    </lineage>
</organism>
<evidence type="ECO:0000313" key="2">
    <source>
        <dbReference type="Proteomes" id="UP001497680"/>
    </source>
</evidence>
<name>A0ACC0CTL0_9PEZI</name>
<dbReference type="EMBL" id="MU394349">
    <property type="protein sequence ID" value="KAI6083633.1"/>
    <property type="molecule type" value="Genomic_DNA"/>
</dbReference>
<gene>
    <name evidence="1" type="ORF">F4821DRAFT_244467</name>
</gene>
<proteinExistence type="predicted"/>
<accession>A0ACC0CTL0</accession>
<keyword evidence="2" id="KW-1185">Reference proteome</keyword>
<sequence length="386" mass="44216">MAPEAQTTESPEETKDFRQQPSSEEFIRPTMSEIVRPHVEEDIMAKEERVSHCAEAENEIRNPADNGKSEYKAEIQRDHVVVDTSTQTEYCLVDRGVQSNETEQQVVKDVTKRTSISEEKSIDHSHDNIETAVAKMKEGDCGYIRQYLESSPERDVFLYANEDTWRMCGNGSVSLSSKGDTALHIAARREHPEILKLLLDKGANPNVPNLKGRTPLAEAALFGRFLNVEHLLDHGANVQIACTRNGVPVFAIDFARDLQINVQERRKIQGYWGQECYEDQENRGRKQIVALLERKMSESDTGSYVVESFRFMESDSLELTFRFRLKFQQKKTLAVLYNNRESGIATSMSGWAEEAYHEINTQIPGRRWTEEVRQLCKSIRYNGIHH</sequence>
<comment type="caution">
    <text evidence="1">The sequence shown here is derived from an EMBL/GenBank/DDBJ whole genome shotgun (WGS) entry which is preliminary data.</text>
</comment>
<reference evidence="1 2" key="1">
    <citation type="journal article" date="2022" name="New Phytol.">
        <title>Ecological generalism drives hyperdiversity of secondary metabolite gene clusters in xylarialean endophytes.</title>
        <authorList>
            <person name="Franco M.E.E."/>
            <person name="Wisecaver J.H."/>
            <person name="Arnold A.E."/>
            <person name="Ju Y.M."/>
            <person name="Slot J.C."/>
            <person name="Ahrendt S."/>
            <person name="Moore L.P."/>
            <person name="Eastman K.E."/>
            <person name="Scott K."/>
            <person name="Konkel Z."/>
            <person name="Mondo S.J."/>
            <person name="Kuo A."/>
            <person name="Hayes R.D."/>
            <person name="Haridas S."/>
            <person name="Andreopoulos B."/>
            <person name="Riley R."/>
            <person name="LaButti K."/>
            <person name="Pangilinan J."/>
            <person name="Lipzen A."/>
            <person name="Amirebrahimi M."/>
            <person name="Yan J."/>
            <person name="Adam C."/>
            <person name="Keymanesh K."/>
            <person name="Ng V."/>
            <person name="Louie K."/>
            <person name="Northen T."/>
            <person name="Drula E."/>
            <person name="Henrissat B."/>
            <person name="Hsieh H.M."/>
            <person name="Youens-Clark K."/>
            <person name="Lutzoni F."/>
            <person name="Miadlikowska J."/>
            <person name="Eastwood D.C."/>
            <person name="Hamelin R.C."/>
            <person name="Grigoriev I.V."/>
            <person name="U'Ren J.M."/>
        </authorList>
    </citation>
    <scope>NUCLEOTIDE SEQUENCE [LARGE SCALE GENOMIC DNA]</scope>
    <source>
        <strain evidence="1 2">ER1909</strain>
    </source>
</reference>
<dbReference type="Proteomes" id="UP001497680">
    <property type="component" value="Unassembled WGS sequence"/>
</dbReference>